<feature type="transmembrane region" description="Helical" evidence="8">
    <location>
        <begin position="323"/>
        <end position="341"/>
    </location>
</feature>
<dbReference type="GO" id="GO:0005886">
    <property type="term" value="C:plasma membrane"/>
    <property type="evidence" value="ECO:0007669"/>
    <property type="project" value="UniProtKB-SubCell"/>
</dbReference>
<feature type="transmembrane region" description="Helical" evidence="8">
    <location>
        <begin position="292"/>
        <end position="317"/>
    </location>
</feature>
<feature type="transmembrane region" description="Helical" evidence="8">
    <location>
        <begin position="253"/>
        <end position="280"/>
    </location>
</feature>
<keyword evidence="10" id="KW-1185">Reference proteome</keyword>
<keyword evidence="5 8" id="KW-0812">Transmembrane</keyword>
<sequence length="346" mass="36901">MIRRIHSAHVQNHYSINAVLRHLLTLATVLAVLIFMFTWHVSVGAKSLPLDAVFQALFDGQAVTMTHVIVWDLRMPRALTAALVGGGLGVAGAMLQGVSRNPLAEPSLLGLMAGASFAVVMAVNTFHFSDVFWLPWVAAVGALIAAVVVWLIAQLAPGGLNSLNLILAGSAVTAFLASLVSVVLILNQETFEQLRVWLSGSLSGQKTNELKVAMPLMMVAFLFALYLSSKVTVLAMGDEVALGLGLKTGWLKVQVLICVVVLTACSVALAGPIGFVGLVIPHVVRLFVGVDYRWVIPYSALVGACYLLLVDIIARLALRPEEVSTGIVTALFGAPLFVYLVRARAR</sequence>
<dbReference type="CDD" id="cd06550">
    <property type="entry name" value="TM_ABC_iron-siderophores_like"/>
    <property type="match status" value="1"/>
</dbReference>
<dbReference type="SUPFAM" id="SSF81345">
    <property type="entry name" value="ABC transporter involved in vitamin B12 uptake, BtuC"/>
    <property type="match status" value="1"/>
</dbReference>
<keyword evidence="7 8" id="KW-0472">Membrane</keyword>
<feature type="transmembrane region" description="Helical" evidence="8">
    <location>
        <begin position="212"/>
        <end position="233"/>
    </location>
</feature>
<evidence type="ECO:0000256" key="2">
    <source>
        <dbReference type="ARBA" id="ARBA00007935"/>
    </source>
</evidence>
<comment type="subcellular location">
    <subcellularLocation>
        <location evidence="1">Cell membrane</location>
        <topology evidence="1">Multi-pass membrane protein</topology>
    </subcellularLocation>
</comment>
<feature type="transmembrane region" description="Helical" evidence="8">
    <location>
        <begin position="20"/>
        <end position="40"/>
    </location>
</feature>
<evidence type="ECO:0000256" key="6">
    <source>
        <dbReference type="ARBA" id="ARBA00022989"/>
    </source>
</evidence>
<dbReference type="RefSeq" id="WP_110572090.1">
    <property type="nucleotide sequence ID" value="NZ_QKLW01000001.1"/>
</dbReference>
<evidence type="ECO:0000256" key="5">
    <source>
        <dbReference type="ARBA" id="ARBA00022692"/>
    </source>
</evidence>
<keyword evidence="3" id="KW-0813">Transport</keyword>
<dbReference type="Gene3D" id="1.10.3470.10">
    <property type="entry name" value="ABC transporter involved in vitamin B12 uptake, BtuC"/>
    <property type="match status" value="1"/>
</dbReference>
<evidence type="ECO:0000256" key="8">
    <source>
        <dbReference type="SAM" id="Phobius"/>
    </source>
</evidence>
<dbReference type="GO" id="GO:0033214">
    <property type="term" value="P:siderophore-iron import into cell"/>
    <property type="evidence" value="ECO:0007669"/>
    <property type="project" value="TreeGrafter"/>
</dbReference>
<evidence type="ECO:0000313" key="10">
    <source>
        <dbReference type="Proteomes" id="UP000247551"/>
    </source>
</evidence>
<organism evidence="9 10">
    <name type="scientific">Marinomonas alcarazii</name>
    <dbReference type="NCBI Taxonomy" id="491949"/>
    <lineage>
        <taxon>Bacteria</taxon>
        <taxon>Pseudomonadati</taxon>
        <taxon>Pseudomonadota</taxon>
        <taxon>Gammaproteobacteria</taxon>
        <taxon>Oceanospirillales</taxon>
        <taxon>Oceanospirillaceae</taxon>
        <taxon>Marinomonas</taxon>
    </lineage>
</organism>
<name>A0A318V9T7_9GAMM</name>
<dbReference type="Pfam" id="PF01032">
    <property type="entry name" value="FecCD"/>
    <property type="match status" value="1"/>
</dbReference>
<feature type="transmembrane region" description="Helical" evidence="8">
    <location>
        <begin position="133"/>
        <end position="153"/>
    </location>
</feature>
<evidence type="ECO:0000313" key="9">
    <source>
        <dbReference type="EMBL" id="PYF84571.1"/>
    </source>
</evidence>
<dbReference type="PANTHER" id="PTHR30472">
    <property type="entry name" value="FERRIC ENTEROBACTIN TRANSPORT SYSTEM PERMEASE PROTEIN"/>
    <property type="match status" value="1"/>
</dbReference>
<evidence type="ECO:0000256" key="3">
    <source>
        <dbReference type="ARBA" id="ARBA00022448"/>
    </source>
</evidence>
<dbReference type="FunFam" id="1.10.3470.10:FF:000001">
    <property type="entry name" value="Vitamin B12 ABC transporter permease BtuC"/>
    <property type="match status" value="1"/>
</dbReference>
<feature type="transmembrane region" description="Helical" evidence="8">
    <location>
        <begin position="52"/>
        <end position="71"/>
    </location>
</feature>
<dbReference type="AlphaFoldDB" id="A0A318V9T7"/>
<proteinExistence type="inferred from homology"/>
<evidence type="ECO:0000256" key="7">
    <source>
        <dbReference type="ARBA" id="ARBA00023136"/>
    </source>
</evidence>
<feature type="transmembrane region" description="Helical" evidence="8">
    <location>
        <begin position="107"/>
        <end position="126"/>
    </location>
</feature>
<feature type="transmembrane region" description="Helical" evidence="8">
    <location>
        <begin position="78"/>
        <end position="95"/>
    </location>
</feature>
<comment type="similarity">
    <text evidence="2">Belongs to the binding-protein-dependent transport system permease family. FecCD subfamily.</text>
</comment>
<reference evidence="9 10" key="1">
    <citation type="submission" date="2018-06" db="EMBL/GenBank/DDBJ databases">
        <title>Genomic Encyclopedia of Type Strains, Phase III (KMG-III): the genomes of soil and plant-associated and newly described type strains.</title>
        <authorList>
            <person name="Whitman W."/>
        </authorList>
    </citation>
    <scope>NUCLEOTIDE SEQUENCE [LARGE SCALE GENOMIC DNA]</scope>
    <source>
        <strain evidence="9 10">CECT 7730</strain>
    </source>
</reference>
<dbReference type="InterPro" id="IPR000522">
    <property type="entry name" value="ABC_transptr_permease_BtuC"/>
</dbReference>
<gene>
    <name evidence="9" type="ORF">DFP75_101609</name>
</gene>
<keyword evidence="6 8" id="KW-1133">Transmembrane helix</keyword>
<accession>A0A318V9T7</accession>
<keyword evidence="4" id="KW-1003">Cell membrane</keyword>
<dbReference type="InterPro" id="IPR037294">
    <property type="entry name" value="ABC_BtuC-like"/>
</dbReference>
<dbReference type="Proteomes" id="UP000247551">
    <property type="component" value="Unassembled WGS sequence"/>
</dbReference>
<feature type="transmembrane region" description="Helical" evidence="8">
    <location>
        <begin position="165"/>
        <end position="186"/>
    </location>
</feature>
<protein>
    <submittedName>
        <fullName evidence="9">Iron complex transport system permease protein</fullName>
    </submittedName>
</protein>
<dbReference type="EMBL" id="QKLW01000001">
    <property type="protein sequence ID" value="PYF84571.1"/>
    <property type="molecule type" value="Genomic_DNA"/>
</dbReference>
<evidence type="ECO:0000256" key="4">
    <source>
        <dbReference type="ARBA" id="ARBA00022475"/>
    </source>
</evidence>
<dbReference type="GO" id="GO:0022857">
    <property type="term" value="F:transmembrane transporter activity"/>
    <property type="evidence" value="ECO:0007669"/>
    <property type="project" value="InterPro"/>
</dbReference>
<comment type="caution">
    <text evidence="9">The sequence shown here is derived from an EMBL/GenBank/DDBJ whole genome shotgun (WGS) entry which is preliminary data.</text>
</comment>
<evidence type="ECO:0000256" key="1">
    <source>
        <dbReference type="ARBA" id="ARBA00004651"/>
    </source>
</evidence>
<dbReference type="PANTHER" id="PTHR30472:SF1">
    <property type="entry name" value="FE(3+) DICITRATE TRANSPORT SYSTEM PERMEASE PROTEIN FECC-RELATED"/>
    <property type="match status" value="1"/>
</dbReference>